<dbReference type="InterPro" id="IPR009003">
    <property type="entry name" value="Peptidase_S1_PA"/>
</dbReference>
<dbReference type="EMBL" id="SLZU01000009">
    <property type="protein sequence ID" value="TCS62396.1"/>
    <property type="molecule type" value="Genomic_DNA"/>
</dbReference>
<gene>
    <name evidence="4" type="ORF">EDD52_109136</name>
</gene>
<dbReference type="PANTHER" id="PTHR43019">
    <property type="entry name" value="SERINE ENDOPROTEASE DEGS"/>
    <property type="match status" value="1"/>
</dbReference>
<dbReference type="InterPro" id="IPR002477">
    <property type="entry name" value="Peptidoglycan-bd-like"/>
</dbReference>
<evidence type="ECO:0000313" key="5">
    <source>
        <dbReference type="Proteomes" id="UP000295696"/>
    </source>
</evidence>
<evidence type="ECO:0000259" key="3">
    <source>
        <dbReference type="Pfam" id="PF01471"/>
    </source>
</evidence>
<reference evidence="4 5" key="1">
    <citation type="submission" date="2019-03" db="EMBL/GenBank/DDBJ databases">
        <title>Genomic Encyclopedia of Type Strains, Phase IV (KMG-IV): sequencing the most valuable type-strain genomes for metagenomic binning, comparative biology and taxonomic classification.</title>
        <authorList>
            <person name="Goeker M."/>
        </authorList>
    </citation>
    <scope>NUCLEOTIDE SEQUENCE [LARGE SCALE GENOMIC DNA]</scope>
    <source>
        <strain evidence="4 5">DSM 104836</strain>
    </source>
</reference>
<keyword evidence="5" id="KW-1185">Reference proteome</keyword>
<dbReference type="OrthoDB" id="6810892at2"/>
<comment type="caution">
    <text evidence="4">The sequence shown here is derived from an EMBL/GenBank/DDBJ whole genome shotgun (WGS) entry which is preliminary data.</text>
</comment>
<feature type="signal peptide" evidence="2">
    <location>
        <begin position="1"/>
        <end position="20"/>
    </location>
</feature>
<sequence length="581" mass="62602">MPRFIITLVAALFMTQAAIAQDVAYIQIEAQPSLARAEERARDYATVLNDVNGFALGRGWYGVALGPYPRSDAEALLRQLRSNGQVPRDSYIEEPNEYGRQFWPIGAALNAQSPQPVAIPEITAPETAQPAVEAPAPTVAEPDETPRQARASEAQLSPSEREELQVALKWAGVYRGAIDGAFGRGTRGSMAEWQRNNGFEATGILTTAQRAELLRQYNAILDGMGMQQVTEAKAGISMQLPMGIVAFDHYEAPFVHYTPTTDLDARVILISQPGDRETLYGLYEIMQTLEIVPLDGPRERLRNSFVLTGSNSRITSHTEARLINGAIKGFTLVWPAGDEERRLRVLDKMKASFETTAAVLDPAEIKDDGQTIDLVAGLNVRRPKLSRSGFYISRDGSVVTTIHVVEACSRITLDGEHEATVIASDPDLGVAVLRPASRLVPISVASFRQGQPRLQSEVAISGYSFGGVLSAPTLTFGTLQDLRGLSGDDRLDRLAVNAHPGDAGGPVFDTGGAVLGMLLPRENGDKQLPGEVSFSTDAASLSDFLDKAGVKVEAANGTASMAPEDLTQLANGMTVLVSCWE</sequence>
<dbReference type="Pfam" id="PF01471">
    <property type="entry name" value="PG_binding_1"/>
    <property type="match status" value="1"/>
</dbReference>
<dbReference type="Proteomes" id="UP000295696">
    <property type="component" value="Unassembled WGS sequence"/>
</dbReference>
<dbReference type="PANTHER" id="PTHR43019:SF23">
    <property type="entry name" value="PROTEASE DO-LIKE 5, CHLOROPLASTIC"/>
    <property type="match status" value="1"/>
</dbReference>
<evidence type="ECO:0000256" key="2">
    <source>
        <dbReference type="SAM" id="SignalP"/>
    </source>
</evidence>
<feature type="region of interest" description="Disordered" evidence="1">
    <location>
        <begin position="127"/>
        <end position="160"/>
    </location>
</feature>
<accession>A0A4R3JBD8</accession>
<name>A0A4R3JBD8_9RHOB</name>
<protein>
    <submittedName>
        <fullName evidence="4">Sporulation related protein</fullName>
    </submittedName>
</protein>
<dbReference type="RefSeq" id="WP_132245805.1">
    <property type="nucleotide sequence ID" value="NZ_SLZU01000009.1"/>
</dbReference>
<proteinExistence type="predicted"/>
<dbReference type="Pfam" id="PF13365">
    <property type="entry name" value="Trypsin_2"/>
    <property type="match status" value="1"/>
</dbReference>
<dbReference type="Gene3D" id="2.40.10.10">
    <property type="entry name" value="Trypsin-like serine proteases"/>
    <property type="match status" value="2"/>
</dbReference>
<dbReference type="InterPro" id="IPR043504">
    <property type="entry name" value="Peptidase_S1_PA_chymotrypsin"/>
</dbReference>
<dbReference type="InterPro" id="IPR036365">
    <property type="entry name" value="PGBD-like_sf"/>
</dbReference>
<dbReference type="Gene3D" id="1.10.101.10">
    <property type="entry name" value="PGBD-like superfamily/PGBD"/>
    <property type="match status" value="1"/>
</dbReference>
<organism evidence="4 5">
    <name type="scientific">Primorskyibacter sedentarius</name>
    <dbReference type="NCBI Taxonomy" id="745311"/>
    <lineage>
        <taxon>Bacteria</taxon>
        <taxon>Pseudomonadati</taxon>
        <taxon>Pseudomonadota</taxon>
        <taxon>Alphaproteobacteria</taxon>
        <taxon>Rhodobacterales</taxon>
        <taxon>Roseobacteraceae</taxon>
        <taxon>Primorskyibacter</taxon>
    </lineage>
</organism>
<dbReference type="SUPFAM" id="SSF50494">
    <property type="entry name" value="Trypsin-like serine proteases"/>
    <property type="match status" value="1"/>
</dbReference>
<evidence type="ECO:0000256" key="1">
    <source>
        <dbReference type="SAM" id="MobiDB-lite"/>
    </source>
</evidence>
<feature type="compositionally biased region" description="Low complexity" evidence="1">
    <location>
        <begin position="127"/>
        <end position="140"/>
    </location>
</feature>
<feature type="chain" id="PRO_5020463597" evidence="2">
    <location>
        <begin position="21"/>
        <end position="581"/>
    </location>
</feature>
<feature type="domain" description="Peptidoglycan binding-like" evidence="3">
    <location>
        <begin position="159"/>
        <end position="211"/>
    </location>
</feature>
<dbReference type="AlphaFoldDB" id="A0A4R3JBD8"/>
<keyword evidence="2" id="KW-0732">Signal</keyword>
<dbReference type="SUPFAM" id="SSF47090">
    <property type="entry name" value="PGBD-like"/>
    <property type="match status" value="1"/>
</dbReference>
<evidence type="ECO:0000313" key="4">
    <source>
        <dbReference type="EMBL" id="TCS62396.1"/>
    </source>
</evidence>
<dbReference type="InterPro" id="IPR036366">
    <property type="entry name" value="PGBDSf"/>
</dbReference>